<dbReference type="InterPro" id="IPR036259">
    <property type="entry name" value="MFS_trans_sf"/>
</dbReference>
<comment type="caution">
    <text evidence="11">The sequence shown here is derived from an EMBL/GenBank/DDBJ whole genome shotgun (WGS) entry which is preliminary data.</text>
</comment>
<dbReference type="EMBL" id="LITT01000035">
    <property type="protein sequence ID" value="OAA84912.1"/>
    <property type="molecule type" value="Genomic_DNA"/>
</dbReference>
<protein>
    <recommendedName>
        <fullName evidence="8">Bcr/CflA family efflux transporter</fullName>
    </recommendedName>
</protein>
<evidence type="ECO:0000256" key="3">
    <source>
        <dbReference type="ARBA" id="ARBA00022448"/>
    </source>
</evidence>
<dbReference type="PANTHER" id="PTHR23502">
    <property type="entry name" value="MAJOR FACILITATOR SUPERFAMILY"/>
    <property type="match status" value="1"/>
</dbReference>
<comment type="caution">
    <text evidence="8">Lacks conserved residue(s) required for the propagation of feature annotation.</text>
</comment>
<dbReference type="PATRIC" id="fig|1538.10.peg.2715"/>
<evidence type="ECO:0000256" key="8">
    <source>
        <dbReference type="RuleBase" id="RU365088"/>
    </source>
</evidence>
<keyword evidence="4 8" id="KW-1003">Cell membrane</keyword>
<feature type="transmembrane region" description="Helical" evidence="8">
    <location>
        <begin position="149"/>
        <end position="171"/>
    </location>
</feature>
<feature type="domain" description="BRCT" evidence="9">
    <location>
        <begin position="88"/>
        <end position="173"/>
    </location>
</feature>
<dbReference type="SUPFAM" id="SSF103473">
    <property type="entry name" value="MFS general substrate transporter"/>
    <property type="match status" value="1"/>
</dbReference>
<dbReference type="InterPro" id="IPR001357">
    <property type="entry name" value="BRCT_dom"/>
</dbReference>
<dbReference type="AlphaFoldDB" id="A0A162KP14"/>
<evidence type="ECO:0000256" key="7">
    <source>
        <dbReference type="ARBA" id="ARBA00023136"/>
    </source>
</evidence>
<dbReference type="OrthoDB" id="9800416at2"/>
<evidence type="ECO:0000313" key="12">
    <source>
        <dbReference type="Proteomes" id="UP000077407"/>
    </source>
</evidence>
<keyword evidence="7 8" id="KW-0472">Membrane</keyword>
<feature type="transmembrane region" description="Helical" evidence="8">
    <location>
        <begin position="177"/>
        <end position="198"/>
    </location>
</feature>
<feature type="transmembrane region" description="Helical" evidence="8">
    <location>
        <begin position="291"/>
        <end position="310"/>
    </location>
</feature>
<feature type="transmembrane region" description="Helical" evidence="8">
    <location>
        <begin position="230"/>
        <end position="250"/>
    </location>
</feature>
<gene>
    <name evidence="11" type="primary">bcr</name>
    <name evidence="11" type="ORF">WY13_02815</name>
</gene>
<feature type="domain" description="Major facilitator superfamily (MFS) profile" evidence="10">
    <location>
        <begin position="25"/>
        <end position="401"/>
    </location>
</feature>
<feature type="transmembrane region" description="Helical" evidence="8">
    <location>
        <begin position="353"/>
        <end position="372"/>
    </location>
</feature>
<evidence type="ECO:0000256" key="5">
    <source>
        <dbReference type="ARBA" id="ARBA00022692"/>
    </source>
</evidence>
<dbReference type="RefSeq" id="WP_063556180.1">
    <property type="nucleotide sequence ID" value="NZ_LITT01000035.1"/>
</dbReference>
<feature type="transmembrane region" description="Helical" evidence="8">
    <location>
        <begin position="59"/>
        <end position="79"/>
    </location>
</feature>
<dbReference type="GO" id="GO:0042910">
    <property type="term" value="F:xenobiotic transmembrane transporter activity"/>
    <property type="evidence" value="ECO:0007669"/>
    <property type="project" value="InterPro"/>
</dbReference>
<comment type="subcellular location">
    <subcellularLocation>
        <location evidence="1 8">Cell membrane</location>
        <topology evidence="1 8">Multi-pass membrane protein</topology>
    </subcellularLocation>
</comment>
<feature type="transmembrane region" description="Helical" evidence="8">
    <location>
        <begin position="116"/>
        <end position="137"/>
    </location>
</feature>
<dbReference type="Pfam" id="PF07690">
    <property type="entry name" value="MFS_1"/>
    <property type="match status" value="1"/>
</dbReference>
<dbReference type="InterPro" id="IPR011701">
    <property type="entry name" value="MFS"/>
</dbReference>
<dbReference type="Proteomes" id="UP000077407">
    <property type="component" value="Unassembled WGS sequence"/>
</dbReference>
<dbReference type="PROSITE" id="PS50850">
    <property type="entry name" value="MFS"/>
    <property type="match status" value="1"/>
</dbReference>
<dbReference type="CDD" id="cd17320">
    <property type="entry name" value="MFS_MdfA_MDR_like"/>
    <property type="match status" value="1"/>
</dbReference>
<proteinExistence type="inferred from homology"/>
<keyword evidence="6 8" id="KW-1133">Transmembrane helix</keyword>
<evidence type="ECO:0000259" key="10">
    <source>
        <dbReference type="PROSITE" id="PS50850"/>
    </source>
</evidence>
<dbReference type="PROSITE" id="PS50172">
    <property type="entry name" value="BRCT"/>
    <property type="match status" value="1"/>
</dbReference>
<dbReference type="Gene3D" id="1.20.1720.10">
    <property type="entry name" value="Multidrug resistance protein D"/>
    <property type="match status" value="1"/>
</dbReference>
<feature type="transmembrane region" description="Helical" evidence="8">
    <location>
        <begin position="262"/>
        <end position="279"/>
    </location>
</feature>
<sequence length="420" mass="45919">MVKSYMSKLSKNDEVKQKYLGNKGLIILISLLSAFVPLSTDLYLPALPMMSEYFHVSQAVTNLTLIMFFVFFSIGMLVFGPLSDKYGRKPVLIMGLVFYLIGSVMCVFAPDMPLLIFSRIIQAIGGSAASAVATAIVKDVYSGKKRESVLSIVQSMTVISPAVAPVLGSWILKVTSWRGIFVGLTIIGLASLVGSILLNETLTNYNKGTVMQTLGRLGVVLKNPGFSSMLLIFSIVNIACMAFISASSYIYQEGFKLTSQVYSYYFTLNAVGMLFGPFLYLKLAGRLKREFIIDVCFIVMVASGILVCIFDNSKPWVFALSLLPSTIASCCLRPPSTNLMLEQQQKDTGSASSLIGGFAMIMGSVGMVIVSFNWSNQVFVIGAVNAVIGLICGIGWKLTYKKPYIRHFSEIDMEHCDVVK</sequence>
<keyword evidence="3 8" id="KW-0813">Transport</keyword>
<dbReference type="PANTHER" id="PTHR23502:SF132">
    <property type="entry name" value="POLYAMINE TRANSPORTER 2-RELATED"/>
    <property type="match status" value="1"/>
</dbReference>
<dbReference type="InterPro" id="IPR020846">
    <property type="entry name" value="MFS_dom"/>
</dbReference>
<name>A0A162KP14_9CLOT</name>
<comment type="similarity">
    <text evidence="2 8">Belongs to the major facilitator superfamily. Bcr/CmlA family.</text>
</comment>
<dbReference type="GO" id="GO:0005886">
    <property type="term" value="C:plasma membrane"/>
    <property type="evidence" value="ECO:0007669"/>
    <property type="project" value="UniProtKB-SubCell"/>
</dbReference>
<evidence type="ECO:0000313" key="11">
    <source>
        <dbReference type="EMBL" id="OAA84912.1"/>
    </source>
</evidence>
<dbReference type="GO" id="GO:1990961">
    <property type="term" value="P:xenobiotic detoxification by transmembrane export across the plasma membrane"/>
    <property type="evidence" value="ECO:0007669"/>
    <property type="project" value="InterPro"/>
</dbReference>
<feature type="transmembrane region" description="Helical" evidence="8">
    <location>
        <begin position="20"/>
        <end position="39"/>
    </location>
</feature>
<evidence type="ECO:0000259" key="9">
    <source>
        <dbReference type="PROSITE" id="PS50172"/>
    </source>
</evidence>
<reference evidence="11 12" key="1">
    <citation type="journal article" date="2015" name="Biotechnol. Bioeng.">
        <title>Genome sequence and phenotypic characterization of Caulobacter segnis.</title>
        <authorList>
            <person name="Patel S."/>
            <person name="Fletcher B."/>
            <person name="Scott D.C."/>
            <person name="Ely B."/>
        </authorList>
    </citation>
    <scope>NUCLEOTIDE SEQUENCE [LARGE SCALE GENOMIC DNA]</scope>
    <source>
        <strain evidence="11 12">ERI-2</strain>
    </source>
</reference>
<feature type="transmembrane region" description="Helical" evidence="8">
    <location>
        <begin position="378"/>
        <end position="396"/>
    </location>
</feature>
<accession>A0A162KP14</accession>
<dbReference type="NCBIfam" id="TIGR00710">
    <property type="entry name" value="efflux_Bcr_CflA"/>
    <property type="match status" value="1"/>
</dbReference>
<evidence type="ECO:0000256" key="6">
    <source>
        <dbReference type="ARBA" id="ARBA00022989"/>
    </source>
</evidence>
<keyword evidence="5 8" id="KW-0812">Transmembrane</keyword>
<dbReference type="InterPro" id="IPR004812">
    <property type="entry name" value="Efflux_drug-R_Bcr/CmlA"/>
</dbReference>
<evidence type="ECO:0000256" key="1">
    <source>
        <dbReference type="ARBA" id="ARBA00004651"/>
    </source>
</evidence>
<feature type="transmembrane region" description="Helical" evidence="8">
    <location>
        <begin position="91"/>
        <end position="110"/>
    </location>
</feature>
<evidence type="ECO:0000256" key="4">
    <source>
        <dbReference type="ARBA" id="ARBA00022475"/>
    </source>
</evidence>
<evidence type="ECO:0000256" key="2">
    <source>
        <dbReference type="ARBA" id="ARBA00006236"/>
    </source>
</evidence>
<organism evidence="11 12">
    <name type="scientific">Clostridium ljungdahlii</name>
    <dbReference type="NCBI Taxonomy" id="1538"/>
    <lineage>
        <taxon>Bacteria</taxon>
        <taxon>Bacillati</taxon>
        <taxon>Bacillota</taxon>
        <taxon>Clostridia</taxon>
        <taxon>Eubacteriales</taxon>
        <taxon>Clostridiaceae</taxon>
        <taxon>Clostridium</taxon>
    </lineage>
</organism>